<reference evidence="7 8" key="1">
    <citation type="submission" date="2020-02" db="EMBL/GenBank/DDBJ databases">
        <title>Genome sequence of strain CCNWXJ40-4.</title>
        <authorList>
            <person name="Gao J."/>
            <person name="Sun J."/>
        </authorList>
    </citation>
    <scope>NUCLEOTIDE SEQUENCE [LARGE SCALE GENOMIC DNA]</scope>
    <source>
        <strain evidence="7 8">CCNWXJ 40-4</strain>
    </source>
</reference>
<feature type="domain" description="TonB C-terminal" evidence="6">
    <location>
        <begin position="241"/>
        <end position="329"/>
    </location>
</feature>
<evidence type="ECO:0000256" key="4">
    <source>
        <dbReference type="ARBA" id="ARBA00023136"/>
    </source>
</evidence>
<evidence type="ECO:0000256" key="3">
    <source>
        <dbReference type="ARBA" id="ARBA00022989"/>
    </source>
</evidence>
<keyword evidence="2" id="KW-0812">Transmembrane</keyword>
<protein>
    <submittedName>
        <fullName evidence="7">TonB family protein</fullName>
    </submittedName>
</protein>
<gene>
    <name evidence="7" type="ORF">G6N73_27825</name>
</gene>
<evidence type="ECO:0000313" key="8">
    <source>
        <dbReference type="Proteomes" id="UP001642900"/>
    </source>
</evidence>
<evidence type="ECO:0000313" key="7">
    <source>
        <dbReference type="EMBL" id="NGO54871.1"/>
    </source>
</evidence>
<accession>A0A6G4WJD1</accession>
<evidence type="ECO:0000259" key="6">
    <source>
        <dbReference type="PROSITE" id="PS52015"/>
    </source>
</evidence>
<dbReference type="NCBIfam" id="TIGR01352">
    <property type="entry name" value="tonB_Cterm"/>
    <property type="match status" value="1"/>
</dbReference>
<comment type="caution">
    <text evidence="7">The sequence shown here is derived from an EMBL/GenBank/DDBJ whole genome shotgun (WGS) entry which is preliminary data.</text>
</comment>
<organism evidence="7 8">
    <name type="scientific">Allomesorhizobium camelthorni</name>
    <dbReference type="NCBI Taxonomy" id="475069"/>
    <lineage>
        <taxon>Bacteria</taxon>
        <taxon>Pseudomonadati</taxon>
        <taxon>Pseudomonadota</taxon>
        <taxon>Alphaproteobacteria</taxon>
        <taxon>Hyphomicrobiales</taxon>
        <taxon>Phyllobacteriaceae</taxon>
        <taxon>Allomesorhizobium</taxon>
    </lineage>
</organism>
<proteinExistence type="predicted"/>
<dbReference type="SUPFAM" id="SSF74653">
    <property type="entry name" value="TolA/TonB C-terminal domain"/>
    <property type="match status" value="1"/>
</dbReference>
<keyword evidence="4" id="KW-0472">Membrane</keyword>
<dbReference type="AlphaFoldDB" id="A0A6G4WJD1"/>
<evidence type="ECO:0000256" key="1">
    <source>
        <dbReference type="ARBA" id="ARBA00004167"/>
    </source>
</evidence>
<dbReference type="InterPro" id="IPR006260">
    <property type="entry name" value="TonB/TolA_C"/>
</dbReference>
<dbReference type="PROSITE" id="PS52015">
    <property type="entry name" value="TONB_CTD"/>
    <property type="match status" value="1"/>
</dbReference>
<dbReference type="Proteomes" id="UP001642900">
    <property type="component" value="Unassembled WGS sequence"/>
</dbReference>
<evidence type="ECO:0000256" key="2">
    <source>
        <dbReference type="ARBA" id="ARBA00022692"/>
    </source>
</evidence>
<feature type="compositionally biased region" description="Basic and acidic residues" evidence="5">
    <location>
        <begin position="177"/>
        <end position="224"/>
    </location>
</feature>
<dbReference type="GO" id="GO:0055085">
    <property type="term" value="P:transmembrane transport"/>
    <property type="evidence" value="ECO:0007669"/>
    <property type="project" value="InterPro"/>
</dbReference>
<dbReference type="Gene3D" id="3.30.1150.10">
    <property type="match status" value="1"/>
</dbReference>
<feature type="compositionally biased region" description="Acidic residues" evidence="5">
    <location>
        <begin position="93"/>
        <end position="103"/>
    </location>
</feature>
<comment type="subcellular location">
    <subcellularLocation>
        <location evidence="1">Membrane</location>
        <topology evidence="1">Single-pass membrane protein</topology>
    </subcellularLocation>
</comment>
<dbReference type="InterPro" id="IPR037682">
    <property type="entry name" value="TonB_C"/>
</dbReference>
<feature type="compositionally biased region" description="Acidic residues" evidence="5">
    <location>
        <begin position="124"/>
        <end position="133"/>
    </location>
</feature>
<feature type="compositionally biased region" description="Acidic residues" evidence="5">
    <location>
        <begin position="150"/>
        <end position="161"/>
    </location>
</feature>
<dbReference type="GO" id="GO:0016020">
    <property type="term" value="C:membrane"/>
    <property type="evidence" value="ECO:0007669"/>
    <property type="project" value="UniProtKB-SubCell"/>
</dbReference>
<dbReference type="EMBL" id="JAAKZF010000069">
    <property type="protein sequence ID" value="NGO54871.1"/>
    <property type="molecule type" value="Genomic_DNA"/>
</dbReference>
<evidence type="ECO:0000256" key="5">
    <source>
        <dbReference type="SAM" id="MobiDB-lite"/>
    </source>
</evidence>
<dbReference type="Pfam" id="PF03544">
    <property type="entry name" value="TonB_C"/>
    <property type="match status" value="1"/>
</dbReference>
<sequence>MSAPAELTMGGSPSAREAGRWAGAAVLVVAAHAAFVYLFHDLTALNPAPEAAEQALIVDLAPLPVSMPESVESEILPENEPVETIEPVQEPAEISEVEPEETAPMEPERLEEVQPEEVTQVEPEQVEPVEPEIVEQVQAEPQATRPEVAEPVDPEIVEEEIAAAITPEVVPLPEPRPVAEPEKRAETSRKDETNKPVRRKAEIAKPKPQREKAAERKVAKDMAKSKPSTASQKSRASRAPNVSPARWHNSVRAAIARRVGGLRGVEGTVNISFMVTASGRVRSARVSRSSGNSRLDNAAVRAVRSARVPAPPAELGGSTHSFSIPLTVR</sequence>
<keyword evidence="3" id="KW-1133">Transmembrane helix</keyword>
<name>A0A6G4WJD1_9HYPH</name>
<feature type="region of interest" description="Disordered" evidence="5">
    <location>
        <begin position="89"/>
        <end position="245"/>
    </location>
</feature>
<keyword evidence="8" id="KW-1185">Reference proteome</keyword>
<dbReference type="RefSeq" id="WP_165033203.1">
    <property type="nucleotide sequence ID" value="NZ_JAAKZF010000069.1"/>
</dbReference>